<organism evidence="14 15">
    <name type="scientific">Facklamia languida CCUG 37842</name>
    <dbReference type="NCBI Taxonomy" id="883113"/>
    <lineage>
        <taxon>Bacteria</taxon>
        <taxon>Bacillati</taxon>
        <taxon>Bacillota</taxon>
        <taxon>Bacilli</taxon>
        <taxon>Lactobacillales</taxon>
        <taxon>Aerococcaceae</taxon>
        <taxon>Facklamia</taxon>
    </lineage>
</organism>
<keyword evidence="3 12" id="KW-0138">CF(0)</keyword>
<comment type="similarity">
    <text evidence="1 12 13">Belongs to the ATPase B chain family.</text>
</comment>
<keyword evidence="8 12" id="KW-0472">Membrane</keyword>
<evidence type="ECO:0000313" key="14">
    <source>
        <dbReference type="EMBL" id="EHR36180.1"/>
    </source>
</evidence>
<evidence type="ECO:0000313" key="15">
    <source>
        <dbReference type="Proteomes" id="UP000006190"/>
    </source>
</evidence>
<keyword evidence="9 12" id="KW-0066">ATP synthesis</keyword>
<dbReference type="eggNOG" id="COG0711">
    <property type="taxonomic scope" value="Bacteria"/>
</dbReference>
<dbReference type="InterPro" id="IPR005864">
    <property type="entry name" value="ATP_synth_F0_bsu_bac"/>
</dbReference>
<feature type="transmembrane region" description="Helical" evidence="12">
    <location>
        <begin position="6"/>
        <end position="27"/>
    </location>
</feature>
<dbReference type="GO" id="GO:0046933">
    <property type="term" value="F:proton-transporting ATP synthase activity, rotational mechanism"/>
    <property type="evidence" value="ECO:0007669"/>
    <property type="project" value="UniProtKB-UniRule"/>
</dbReference>
<dbReference type="SUPFAM" id="SSF81573">
    <property type="entry name" value="F1F0 ATP synthase subunit B, membrane domain"/>
    <property type="match status" value="1"/>
</dbReference>
<comment type="subcellular location">
    <subcellularLocation>
        <location evidence="12">Cell membrane</location>
        <topology evidence="12">Single-pass membrane protein</topology>
    </subcellularLocation>
    <subcellularLocation>
        <location evidence="11">Endomembrane system</location>
        <topology evidence="11">Single-pass membrane protein</topology>
    </subcellularLocation>
</comment>
<gene>
    <name evidence="12" type="primary">atpF</name>
    <name evidence="14" type="ORF">HMPREF9708_01441</name>
</gene>
<keyword evidence="6 12" id="KW-1133">Transmembrane helix</keyword>
<dbReference type="GO" id="GO:0046961">
    <property type="term" value="F:proton-transporting ATPase activity, rotational mechanism"/>
    <property type="evidence" value="ECO:0007669"/>
    <property type="project" value="TreeGrafter"/>
</dbReference>
<dbReference type="CDD" id="cd06503">
    <property type="entry name" value="ATP-synt_Fo_b"/>
    <property type="match status" value="1"/>
</dbReference>
<evidence type="ECO:0000256" key="13">
    <source>
        <dbReference type="RuleBase" id="RU003848"/>
    </source>
</evidence>
<protein>
    <recommendedName>
        <fullName evidence="12">ATP synthase subunit b</fullName>
    </recommendedName>
    <alternativeName>
        <fullName evidence="12">ATP synthase F(0) sector subunit b</fullName>
    </alternativeName>
    <alternativeName>
        <fullName evidence="12">ATPase subunit I</fullName>
    </alternativeName>
    <alternativeName>
        <fullName evidence="12">F-type ATPase subunit b</fullName>
        <shortName evidence="12">F-ATPase subunit b</shortName>
    </alternativeName>
</protein>
<dbReference type="RefSeq" id="WP_006309653.1">
    <property type="nucleotide sequence ID" value="NZ_JH601133.1"/>
</dbReference>
<evidence type="ECO:0000256" key="11">
    <source>
        <dbReference type="ARBA" id="ARBA00037847"/>
    </source>
</evidence>
<evidence type="ECO:0000256" key="6">
    <source>
        <dbReference type="ARBA" id="ARBA00022989"/>
    </source>
</evidence>
<dbReference type="PANTHER" id="PTHR33445">
    <property type="entry name" value="ATP SYNTHASE SUBUNIT B', CHLOROPLASTIC"/>
    <property type="match status" value="1"/>
</dbReference>
<comment type="function">
    <text evidence="12">Component of the F(0) channel, it forms part of the peripheral stalk, linking F(1) to F(0).</text>
</comment>
<reference evidence="14 15" key="1">
    <citation type="submission" date="2012-01" db="EMBL/GenBank/DDBJ databases">
        <title>The Genome Sequence of Facklamia languida CCUG 37842.</title>
        <authorList>
            <consortium name="The Broad Institute Genome Sequencing Platform"/>
            <person name="Earl A."/>
            <person name="Ward D."/>
            <person name="Feldgarden M."/>
            <person name="Gevers D."/>
            <person name="Huys G."/>
            <person name="Young S.K."/>
            <person name="Zeng Q."/>
            <person name="Gargeya S."/>
            <person name="Fitzgerald M."/>
            <person name="Haas B."/>
            <person name="Abouelleil A."/>
            <person name="Alvarado L."/>
            <person name="Arachchi H.M."/>
            <person name="Berlin A."/>
            <person name="Chapman S.B."/>
            <person name="Gearin G."/>
            <person name="Goldberg J."/>
            <person name="Griggs A."/>
            <person name="Gujja S."/>
            <person name="Hansen M."/>
            <person name="Heiman D."/>
            <person name="Howarth C."/>
            <person name="Larimer J."/>
            <person name="Lui A."/>
            <person name="MacDonald P.J.P."/>
            <person name="McCowen C."/>
            <person name="Montmayeur A."/>
            <person name="Murphy C."/>
            <person name="Neiman D."/>
            <person name="Pearson M."/>
            <person name="Priest M."/>
            <person name="Roberts A."/>
            <person name="Saif S."/>
            <person name="Shea T."/>
            <person name="Sisk P."/>
            <person name="Stolte C."/>
            <person name="Sykes S."/>
            <person name="Wortman J."/>
            <person name="Nusbaum C."/>
            <person name="Birren B."/>
        </authorList>
    </citation>
    <scope>NUCLEOTIDE SEQUENCE [LARGE SCALE GENOMIC DNA]</scope>
    <source>
        <strain evidence="14 15">CCUG 37842</strain>
    </source>
</reference>
<dbReference type="HAMAP" id="MF_01398">
    <property type="entry name" value="ATP_synth_b_bprime"/>
    <property type="match status" value="1"/>
</dbReference>
<dbReference type="Gene3D" id="6.10.250.1580">
    <property type="match status" value="1"/>
</dbReference>
<dbReference type="PATRIC" id="fig|883113.3.peg.1439"/>
<keyword evidence="7 12" id="KW-0406">Ion transport</keyword>
<evidence type="ECO:0000256" key="4">
    <source>
        <dbReference type="ARBA" id="ARBA00022692"/>
    </source>
</evidence>
<dbReference type="EMBL" id="AGEG01000016">
    <property type="protein sequence ID" value="EHR36180.1"/>
    <property type="molecule type" value="Genomic_DNA"/>
</dbReference>
<dbReference type="AlphaFoldDB" id="H3NKQ2"/>
<evidence type="ECO:0000256" key="7">
    <source>
        <dbReference type="ARBA" id="ARBA00023065"/>
    </source>
</evidence>
<comment type="subunit">
    <text evidence="12">F-type ATPases have 2 components, F(1) - the catalytic core - and F(0) - the membrane proton channel. F(1) has five subunits: alpha(3), beta(3), gamma(1), delta(1), epsilon(1). F(0) has three main subunits: a(1), b(2) and c(10-14). The alpha and beta chains form an alternating ring which encloses part of the gamma chain. F(1) is attached to F(0) by a central stalk formed by the gamma and epsilon chains, while a peripheral stalk is formed by the delta and b chains.</text>
</comment>
<dbReference type="GO" id="GO:0045259">
    <property type="term" value="C:proton-transporting ATP synthase complex"/>
    <property type="evidence" value="ECO:0007669"/>
    <property type="project" value="UniProtKB-KW"/>
</dbReference>
<accession>H3NKQ2</accession>
<evidence type="ECO:0000256" key="9">
    <source>
        <dbReference type="ARBA" id="ARBA00023310"/>
    </source>
</evidence>
<dbReference type="HOGENOM" id="CLU_079215_4_2_9"/>
<evidence type="ECO:0000256" key="5">
    <source>
        <dbReference type="ARBA" id="ARBA00022781"/>
    </source>
</evidence>
<comment type="function">
    <text evidence="10 12">F(1)F(0) ATP synthase produces ATP from ADP in the presence of a proton or sodium gradient. F-type ATPases consist of two structural domains, F(1) containing the extramembraneous catalytic core and F(0) containing the membrane proton channel, linked together by a central stalk and a peripheral stalk. During catalysis, ATP synthesis in the catalytic domain of F(1) is coupled via a rotary mechanism of the central stalk subunits to proton translocation.</text>
</comment>
<comment type="caution">
    <text evidence="14">The sequence shown here is derived from an EMBL/GenBank/DDBJ whole genome shotgun (WGS) entry which is preliminary data.</text>
</comment>
<evidence type="ECO:0000256" key="10">
    <source>
        <dbReference type="ARBA" id="ARBA00025198"/>
    </source>
</evidence>
<dbReference type="InterPro" id="IPR050059">
    <property type="entry name" value="ATP_synthase_B_chain"/>
</dbReference>
<keyword evidence="15" id="KW-1185">Reference proteome</keyword>
<keyword evidence="2 12" id="KW-0813">Transport</keyword>
<keyword evidence="4 12" id="KW-0812">Transmembrane</keyword>
<evidence type="ECO:0000256" key="3">
    <source>
        <dbReference type="ARBA" id="ARBA00022547"/>
    </source>
</evidence>
<sequence length="168" mass="19402">MDLDLHLLVGEALLTLLAFLILLYVIYKFAWKPFNATIEARQAKIQDDWDQAEQAKKANQEVQSQIDQQLKSAHVEADKIIRQATIEASHTHDNMLAKTRDEQAKMIQATQEDLKKQRDQFALDMQESLVHMATAMASKVLAREVNPDDHQKMIEEFIKRLEGLDEQF</sequence>
<keyword evidence="5 12" id="KW-0375">Hydrogen ion transport</keyword>
<dbReference type="STRING" id="883113.HMPREF9708_01441"/>
<keyword evidence="12" id="KW-1003">Cell membrane</keyword>
<dbReference type="InterPro" id="IPR028987">
    <property type="entry name" value="ATP_synth_B-like_membr_sf"/>
</dbReference>
<dbReference type="GO" id="GO:0012505">
    <property type="term" value="C:endomembrane system"/>
    <property type="evidence" value="ECO:0007669"/>
    <property type="project" value="UniProtKB-SubCell"/>
</dbReference>
<proteinExistence type="inferred from homology"/>
<evidence type="ECO:0000256" key="12">
    <source>
        <dbReference type="HAMAP-Rule" id="MF_01398"/>
    </source>
</evidence>
<dbReference type="Proteomes" id="UP000006190">
    <property type="component" value="Unassembled WGS sequence"/>
</dbReference>
<dbReference type="PANTHER" id="PTHR33445:SF2">
    <property type="entry name" value="ATP SYNTHASE SUBUNIT B', CHLOROPLASTIC"/>
    <property type="match status" value="1"/>
</dbReference>
<dbReference type="NCBIfam" id="TIGR01144">
    <property type="entry name" value="ATP_synt_b"/>
    <property type="match status" value="1"/>
</dbReference>
<dbReference type="Pfam" id="PF00430">
    <property type="entry name" value="ATP-synt_B"/>
    <property type="match status" value="1"/>
</dbReference>
<name>H3NKQ2_9LACT</name>
<dbReference type="OrthoDB" id="9795863at2"/>
<dbReference type="InterPro" id="IPR002146">
    <property type="entry name" value="ATP_synth_b/b'su_bac/chlpt"/>
</dbReference>
<evidence type="ECO:0000256" key="2">
    <source>
        <dbReference type="ARBA" id="ARBA00022448"/>
    </source>
</evidence>
<dbReference type="GO" id="GO:0005886">
    <property type="term" value="C:plasma membrane"/>
    <property type="evidence" value="ECO:0007669"/>
    <property type="project" value="UniProtKB-SubCell"/>
</dbReference>
<evidence type="ECO:0000256" key="1">
    <source>
        <dbReference type="ARBA" id="ARBA00005513"/>
    </source>
</evidence>
<evidence type="ECO:0000256" key="8">
    <source>
        <dbReference type="ARBA" id="ARBA00023136"/>
    </source>
</evidence>